<protein>
    <submittedName>
        <fullName evidence="2">Uncharacterized protein</fullName>
    </submittedName>
</protein>
<feature type="transmembrane region" description="Helical" evidence="1">
    <location>
        <begin position="78"/>
        <end position="98"/>
    </location>
</feature>
<organism evidence="2 3">
    <name type="scientific">Methylosinus sporium</name>
    <dbReference type="NCBI Taxonomy" id="428"/>
    <lineage>
        <taxon>Bacteria</taxon>
        <taxon>Pseudomonadati</taxon>
        <taxon>Pseudomonadota</taxon>
        <taxon>Alphaproteobacteria</taxon>
        <taxon>Hyphomicrobiales</taxon>
        <taxon>Methylocystaceae</taxon>
        <taxon>Methylosinus</taxon>
    </lineage>
</organism>
<keyword evidence="1" id="KW-1133">Transmembrane helix</keyword>
<proteinExistence type="predicted"/>
<dbReference type="Proteomes" id="UP000316781">
    <property type="component" value="Unassembled WGS sequence"/>
</dbReference>
<feature type="transmembrane region" description="Helical" evidence="1">
    <location>
        <begin position="104"/>
        <end position="129"/>
    </location>
</feature>
<dbReference type="AlphaFoldDB" id="A0A549SL54"/>
<keyword evidence="1" id="KW-0472">Membrane</keyword>
<gene>
    <name evidence="2" type="ORF">FM996_17465</name>
</gene>
<evidence type="ECO:0000313" key="2">
    <source>
        <dbReference type="EMBL" id="TRL30360.1"/>
    </source>
</evidence>
<evidence type="ECO:0000256" key="1">
    <source>
        <dbReference type="SAM" id="Phobius"/>
    </source>
</evidence>
<sequence length="147" mass="16036">MYWKNFSKIVATFALLGPLAGTAPIWLLFFLAAPEIARRTPLMVPVFGLTFGFPFALLTGVIFAVLALSRGHRHLADAWLSTLVADLCVVAAYCATLDVGRMGIIGAAAMWIEFAIPSLAAATICWLVVDRWCETRPIVISPERADR</sequence>
<keyword evidence="1" id="KW-0812">Transmembrane</keyword>
<name>A0A549SL54_METSR</name>
<dbReference type="RefSeq" id="WP_142864071.1">
    <property type="nucleotide sequence ID" value="NZ_VJMF01000073.1"/>
</dbReference>
<accession>A0A549SL54</accession>
<reference evidence="2 3" key="1">
    <citation type="submission" date="2019-07" db="EMBL/GenBank/DDBJ databases">
        <title>Ln-dependent methylotrophs.</title>
        <authorList>
            <person name="Tani A."/>
        </authorList>
    </citation>
    <scope>NUCLEOTIDE SEQUENCE [LARGE SCALE GENOMIC DNA]</scope>
    <source>
        <strain evidence="2 3">SM89A</strain>
    </source>
</reference>
<dbReference type="EMBL" id="VJMF01000073">
    <property type="protein sequence ID" value="TRL30360.1"/>
    <property type="molecule type" value="Genomic_DNA"/>
</dbReference>
<feature type="transmembrane region" description="Helical" evidence="1">
    <location>
        <begin position="46"/>
        <end position="66"/>
    </location>
</feature>
<comment type="caution">
    <text evidence="2">The sequence shown here is derived from an EMBL/GenBank/DDBJ whole genome shotgun (WGS) entry which is preliminary data.</text>
</comment>
<evidence type="ECO:0000313" key="3">
    <source>
        <dbReference type="Proteomes" id="UP000316781"/>
    </source>
</evidence>